<sequence>MARPTGAAKPRSSARKSASVDKAEEETAQLWVEYKDLHSADARERLILHYSPLVKYVAGRVFSGLPSSIEFSDLVSYGVFGLLDAIEKYDLGRGIKFETYAIARIKGAIIDELRADDWVPRSVRLKAREIEKAYVSLESKLRREPTDEEVAGELCIELDEYLNLLGNLTPISIVALDELWTVTGDRPDRISFAETIEDVKVKDPSKTFEVEEIKDMIASAINHLPERERTVVSLYYFEGLTMREIGEVLSVTESRVCQIHTKAILRLRARLGNALGIDYA</sequence>
<dbReference type="Pfam" id="PF04545">
    <property type="entry name" value="Sigma70_r4"/>
    <property type="match status" value="1"/>
</dbReference>
<dbReference type="Pfam" id="PF04539">
    <property type="entry name" value="Sigma70_r3"/>
    <property type="match status" value="1"/>
</dbReference>
<reference evidence="9 10" key="1">
    <citation type="journal article" date="2017" name="ISME J.">
        <title>Potential for microbial H2 and metal transformations associated with novel bacteria and archaea in deep terrestrial subsurface sediments.</title>
        <authorList>
            <person name="Hernsdorf A.W."/>
            <person name="Amano Y."/>
            <person name="Miyakawa K."/>
            <person name="Ise K."/>
            <person name="Suzuki Y."/>
            <person name="Anantharaman K."/>
            <person name="Probst A."/>
            <person name="Burstein D."/>
            <person name="Thomas B.C."/>
            <person name="Banfield J.F."/>
        </authorList>
    </citation>
    <scope>NUCLEOTIDE SEQUENCE [LARGE SCALE GENOMIC DNA]</scope>
    <source>
        <strain evidence="9">HGW-Actinobacteria-3</strain>
    </source>
</reference>
<keyword evidence="4 5" id="KW-0804">Transcription</keyword>
<dbReference type="GO" id="GO:0016987">
    <property type="term" value="F:sigma factor activity"/>
    <property type="evidence" value="ECO:0007669"/>
    <property type="project" value="UniProtKB-KW"/>
</dbReference>
<dbReference type="InterPro" id="IPR012845">
    <property type="entry name" value="RNA_pol_sigma_FliA_WhiG"/>
</dbReference>
<dbReference type="SUPFAM" id="SSF88946">
    <property type="entry name" value="Sigma2 domain of RNA polymerase sigma factors"/>
    <property type="match status" value="1"/>
</dbReference>
<dbReference type="PROSITE" id="PS00716">
    <property type="entry name" value="SIGMA70_2"/>
    <property type="match status" value="1"/>
</dbReference>
<dbReference type="PANTHER" id="PTHR30385">
    <property type="entry name" value="SIGMA FACTOR F FLAGELLAR"/>
    <property type="match status" value="1"/>
</dbReference>
<evidence type="ECO:0000259" key="7">
    <source>
        <dbReference type="PROSITE" id="PS00715"/>
    </source>
</evidence>
<dbReference type="EMBL" id="PHEX01000004">
    <property type="protein sequence ID" value="PKQ28820.1"/>
    <property type="molecule type" value="Genomic_DNA"/>
</dbReference>
<evidence type="ECO:0000256" key="2">
    <source>
        <dbReference type="ARBA" id="ARBA00023082"/>
    </source>
</evidence>
<dbReference type="PANTHER" id="PTHR30385:SF7">
    <property type="entry name" value="RNA POLYMERASE SIGMA FACTOR FLIA"/>
    <property type="match status" value="1"/>
</dbReference>
<dbReference type="NCBIfam" id="NF004935">
    <property type="entry name" value="PRK06288.1"/>
    <property type="match status" value="1"/>
</dbReference>
<dbReference type="InterPro" id="IPR007630">
    <property type="entry name" value="RNA_pol_sigma70_r4"/>
</dbReference>
<dbReference type="GO" id="GO:0003899">
    <property type="term" value="F:DNA-directed RNA polymerase activity"/>
    <property type="evidence" value="ECO:0007669"/>
    <property type="project" value="InterPro"/>
</dbReference>
<feature type="compositionally biased region" description="Low complexity" evidence="6">
    <location>
        <begin position="7"/>
        <end position="17"/>
    </location>
</feature>
<organism evidence="9 10">
    <name type="scientific">Candidatus Anoxymicrobium japonicum</name>
    <dbReference type="NCBI Taxonomy" id="2013648"/>
    <lineage>
        <taxon>Bacteria</taxon>
        <taxon>Bacillati</taxon>
        <taxon>Actinomycetota</taxon>
        <taxon>Candidatus Geothermincolia</taxon>
        <taxon>Candidatus Geothermincolales</taxon>
        <taxon>Candidatus Anoxymicrobiaceae</taxon>
        <taxon>Candidatus Anoxymicrobium</taxon>
    </lineage>
</organism>
<dbReference type="InterPro" id="IPR007624">
    <property type="entry name" value="RNA_pol_sigma70_r3"/>
</dbReference>
<feature type="domain" description="RNA polymerase sigma-70" evidence="8">
    <location>
        <begin position="241"/>
        <end position="267"/>
    </location>
</feature>
<name>A0A2N3G7X5_9ACTN</name>
<dbReference type="InterPro" id="IPR000943">
    <property type="entry name" value="RNA_pol_sigma70"/>
</dbReference>
<dbReference type="AlphaFoldDB" id="A0A2N3G7X5"/>
<evidence type="ECO:0000259" key="8">
    <source>
        <dbReference type="PROSITE" id="PS00716"/>
    </source>
</evidence>
<feature type="domain" description="RNA polymerase sigma-70" evidence="7">
    <location>
        <begin position="73"/>
        <end position="86"/>
    </location>
</feature>
<evidence type="ECO:0000256" key="1">
    <source>
        <dbReference type="ARBA" id="ARBA00023015"/>
    </source>
</evidence>
<comment type="function">
    <text evidence="5">Sigma factors are initiation factors that promote the attachment of RNA polymerase to specific initiation sites and are then released.</text>
</comment>
<dbReference type="NCBIfam" id="TIGR02937">
    <property type="entry name" value="sigma70-ECF"/>
    <property type="match status" value="1"/>
</dbReference>
<keyword evidence="1 5" id="KW-0805">Transcription regulation</keyword>
<evidence type="ECO:0000256" key="4">
    <source>
        <dbReference type="ARBA" id="ARBA00023163"/>
    </source>
</evidence>
<evidence type="ECO:0000313" key="9">
    <source>
        <dbReference type="EMBL" id="PKQ28820.1"/>
    </source>
</evidence>
<evidence type="ECO:0000256" key="3">
    <source>
        <dbReference type="ARBA" id="ARBA00023125"/>
    </source>
</evidence>
<dbReference type="Proteomes" id="UP000233654">
    <property type="component" value="Unassembled WGS sequence"/>
</dbReference>
<dbReference type="PRINTS" id="PR00046">
    <property type="entry name" value="SIGMA70FCT"/>
</dbReference>
<protein>
    <recommendedName>
        <fullName evidence="5">RNA polymerase sigma factor</fullName>
    </recommendedName>
</protein>
<comment type="caution">
    <text evidence="9">The sequence shown here is derived from an EMBL/GenBank/DDBJ whole genome shotgun (WGS) entry which is preliminary data.</text>
</comment>
<dbReference type="CDD" id="cd06171">
    <property type="entry name" value="Sigma70_r4"/>
    <property type="match status" value="1"/>
</dbReference>
<dbReference type="InterPro" id="IPR007627">
    <property type="entry name" value="RNA_pol_sigma70_r2"/>
</dbReference>
<evidence type="ECO:0000256" key="5">
    <source>
        <dbReference type="RuleBase" id="RU362124"/>
    </source>
</evidence>
<dbReference type="PIRSF" id="PIRSF000770">
    <property type="entry name" value="RNA_pol_sigma-SigE/K"/>
    <property type="match status" value="1"/>
</dbReference>
<keyword evidence="2 5" id="KW-0731">Sigma factor</keyword>
<proteinExistence type="inferred from homology"/>
<dbReference type="NCBIfam" id="TIGR02479">
    <property type="entry name" value="FliA_WhiG"/>
    <property type="match status" value="1"/>
</dbReference>
<dbReference type="SUPFAM" id="SSF88659">
    <property type="entry name" value="Sigma3 and sigma4 domains of RNA polymerase sigma factors"/>
    <property type="match status" value="2"/>
</dbReference>
<gene>
    <name evidence="9" type="ORF">CVT63_00685</name>
</gene>
<dbReference type="GO" id="GO:0006352">
    <property type="term" value="P:DNA-templated transcription initiation"/>
    <property type="evidence" value="ECO:0007669"/>
    <property type="project" value="InterPro"/>
</dbReference>
<dbReference type="InterPro" id="IPR013325">
    <property type="entry name" value="RNA_pol_sigma_r2"/>
</dbReference>
<dbReference type="NCBIfam" id="NF005413">
    <property type="entry name" value="PRK06986.1"/>
    <property type="match status" value="1"/>
</dbReference>
<dbReference type="Gene3D" id="1.20.140.160">
    <property type="match status" value="1"/>
</dbReference>
<dbReference type="GO" id="GO:0003677">
    <property type="term" value="F:DNA binding"/>
    <property type="evidence" value="ECO:0007669"/>
    <property type="project" value="UniProtKB-KW"/>
</dbReference>
<keyword evidence="3 5" id="KW-0238">DNA-binding</keyword>
<feature type="region of interest" description="Disordered" evidence="6">
    <location>
        <begin position="1"/>
        <end position="22"/>
    </location>
</feature>
<dbReference type="PROSITE" id="PS00715">
    <property type="entry name" value="SIGMA70_1"/>
    <property type="match status" value="1"/>
</dbReference>
<dbReference type="Gene3D" id="1.10.1740.10">
    <property type="match status" value="1"/>
</dbReference>
<dbReference type="InterPro" id="IPR014284">
    <property type="entry name" value="RNA_pol_sigma-70_dom"/>
</dbReference>
<dbReference type="InterPro" id="IPR013324">
    <property type="entry name" value="RNA_pol_sigma_r3/r4-like"/>
</dbReference>
<accession>A0A2N3G7X5</accession>
<evidence type="ECO:0000256" key="6">
    <source>
        <dbReference type="SAM" id="MobiDB-lite"/>
    </source>
</evidence>
<dbReference type="Pfam" id="PF04542">
    <property type="entry name" value="Sigma70_r2"/>
    <property type="match status" value="1"/>
</dbReference>
<evidence type="ECO:0000313" key="10">
    <source>
        <dbReference type="Proteomes" id="UP000233654"/>
    </source>
</evidence>
<comment type="similarity">
    <text evidence="5">Belongs to the sigma-70 factor family.</text>
</comment>